<sequence>MVGLALGALTGCASADDRSAAPEAPSGPKNQVQVEDRAEALGIMDPPEVAVVRETTPEESPQVMASCLEEAGWSPTLHPDGTIEVGPFTPEQEEAYNLADYICGEQYPVAEVYTTELTQEQHRMVYEHTRDEFRPCVEALGIHLGELPSLEAYLADPHQDWIGDITGQVKQAVSDGRIDYPNEWLVRCPARPPSDVLYGAS</sequence>
<evidence type="ECO:0008006" key="4">
    <source>
        <dbReference type="Google" id="ProtNLM"/>
    </source>
</evidence>
<proteinExistence type="predicted"/>
<evidence type="ECO:0000313" key="3">
    <source>
        <dbReference type="Proteomes" id="UP001056455"/>
    </source>
</evidence>
<gene>
    <name evidence="2" type="ORF">NF556_09645</name>
</gene>
<dbReference type="RefSeq" id="WP_252595418.1">
    <property type="nucleotide sequence ID" value="NZ_CP099489.1"/>
</dbReference>
<keyword evidence="3" id="KW-1185">Reference proteome</keyword>
<reference evidence="2" key="1">
    <citation type="submission" date="2022-06" db="EMBL/GenBank/DDBJ databases">
        <title>Ornithinimicrobium HY1793.</title>
        <authorList>
            <person name="Huang Y."/>
        </authorList>
    </citation>
    <scope>NUCLEOTIDE SEQUENCE</scope>
    <source>
        <strain evidence="2">HY1793</strain>
    </source>
</reference>
<accession>A0ABY4Z0H7</accession>
<dbReference type="Proteomes" id="UP001056455">
    <property type="component" value="Chromosome"/>
</dbReference>
<dbReference type="EMBL" id="CP099489">
    <property type="protein sequence ID" value="USQ81882.1"/>
    <property type="molecule type" value="Genomic_DNA"/>
</dbReference>
<protein>
    <recommendedName>
        <fullName evidence="4">Lipoprotein</fullName>
    </recommendedName>
</protein>
<name>A0ABY4Z0H7_9MICO</name>
<organism evidence="2 3">
    <name type="scientific">Ornithinimicrobium faecis</name>
    <dbReference type="NCBI Taxonomy" id="2934158"/>
    <lineage>
        <taxon>Bacteria</taxon>
        <taxon>Bacillati</taxon>
        <taxon>Actinomycetota</taxon>
        <taxon>Actinomycetes</taxon>
        <taxon>Micrococcales</taxon>
        <taxon>Ornithinimicrobiaceae</taxon>
        <taxon>Ornithinimicrobium</taxon>
    </lineage>
</organism>
<evidence type="ECO:0000313" key="2">
    <source>
        <dbReference type="EMBL" id="USQ81882.1"/>
    </source>
</evidence>
<evidence type="ECO:0000256" key="1">
    <source>
        <dbReference type="SAM" id="MobiDB-lite"/>
    </source>
</evidence>
<feature type="region of interest" description="Disordered" evidence="1">
    <location>
        <begin position="12"/>
        <end position="37"/>
    </location>
</feature>